<keyword evidence="7 8" id="KW-0012">Acyltransferase</keyword>
<keyword evidence="5 8" id="KW-1133">Transmembrane helix</keyword>
<dbReference type="InterPro" id="IPR039859">
    <property type="entry name" value="PFA4/ZDH16/20/ERF2-like"/>
</dbReference>
<name>A0A8B8IY49_PHODC</name>
<comment type="domain">
    <text evidence="8">The DHHC domain is required for palmitoyltransferase activity.</text>
</comment>
<evidence type="ECO:0000256" key="2">
    <source>
        <dbReference type="ARBA" id="ARBA00008574"/>
    </source>
</evidence>
<dbReference type="PROSITE" id="PS50216">
    <property type="entry name" value="DHHC"/>
    <property type="match status" value="1"/>
</dbReference>
<evidence type="ECO:0000313" key="15">
    <source>
        <dbReference type="RefSeq" id="XP_026655816.2"/>
    </source>
</evidence>
<dbReference type="PANTHER" id="PTHR12246">
    <property type="entry name" value="PALMITOYLTRANSFERASE ZDHHC16"/>
    <property type="match status" value="1"/>
</dbReference>
<evidence type="ECO:0000313" key="14">
    <source>
        <dbReference type="RefSeq" id="XP_026655811.2"/>
    </source>
</evidence>
<comment type="catalytic activity">
    <reaction evidence="8">
        <text>L-cysteinyl-[protein] + hexadecanoyl-CoA = S-hexadecanoyl-L-cysteinyl-[protein] + CoA</text>
        <dbReference type="Rhea" id="RHEA:36683"/>
        <dbReference type="Rhea" id="RHEA-COMP:10131"/>
        <dbReference type="Rhea" id="RHEA-COMP:11032"/>
        <dbReference type="ChEBI" id="CHEBI:29950"/>
        <dbReference type="ChEBI" id="CHEBI:57287"/>
        <dbReference type="ChEBI" id="CHEBI:57379"/>
        <dbReference type="ChEBI" id="CHEBI:74151"/>
        <dbReference type="EC" id="2.3.1.225"/>
    </reaction>
</comment>
<proteinExistence type="inferred from homology"/>
<dbReference type="AlphaFoldDB" id="A0A8B8IY49"/>
<organism evidence="10 14">
    <name type="scientific">Phoenix dactylifera</name>
    <name type="common">Date palm</name>
    <dbReference type="NCBI Taxonomy" id="42345"/>
    <lineage>
        <taxon>Eukaryota</taxon>
        <taxon>Viridiplantae</taxon>
        <taxon>Streptophyta</taxon>
        <taxon>Embryophyta</taxon>
        <taxon>Tracheophyta</taxon>
        <taxon>Spermatophyta</taxon>
        <taxon>Magnoliopsida</taxon>
        <taxon>Liliopsida</taxon>
        <taxon>Arecaceae</taxon>
        <taxon>Coryphoideae</taxon>
        <taxon>Phoeniceae</taxon>
        <taxon>Phoenix</taxon>
    </lineage>
</organism>
<dbReference type="KEGG" id="pda:103722529"/>
<dbReference type="Pfam" id="PF01529">
    <property type="entry name" value="DHHC"/>
    <property type="match status" value="1"/>
</dbReference>
<evidence type="ECO:0000256" key="1">
    <source>
        <dbReference type="ARBA" id="ARBA00004141"/>
    </source>
</evidence>
<dbReference type="GO" id="GO:0016020">
    <property type="term" value="C:membrane"/>
    <property type="evidence" value="ECO:0007669"/>
    <property type="project" value="UniProtKB-SubCell"/>
</dbReference>
<evidence type="ECO:0000256" key="7">
    <source>
        <dbReference type="ARBA" id="ARBA00023315"/>
    </source>
</evidence>
<evidence type="ECO:0000259" key="9">
    <source>
        <dbReference type="Pfam" id="PF01529"/>
    </source>
</evidence>
<evidence type="ECO:0000256" key="3">
    <source>
        <dbReference type="ARBA" id="ARBA00022679"/>
    </source>
</evidence>
<evidence type="ECO:0000256" key="6">
    <source>
        <dbReference type="ARBA" id="ARBA00023136"/>
    </source>
</evidence>
<dbReference type="RefSeq" id="XP_026655811.2">
    <property type="nucleotide sequence ID" value="XM_026800010.2"/>
</dbReference>
<sequence>MDDERKVKEEQCVASILENHETTCWGCGLHLLLETYSSIFKCGWCGAITHRNKALRKPDSACFSHWRLVRDRFFVTILLFFILFVICAGVWAVYPIVFSVSYFCGIFHCTLTAILSISTISSFCMAAFRSAGAPTNILWGSYPSVAKGDLENYTFCTYCAKPKPPRAHHCRSCRMCVLDMDHHCPFIGNCVGAANHRFFVAFLISVIISCIYVVLMMLYAGFHTWPPLELRTLGSTGFHTVSGTRLAKEIVAALASSALLLSARGLVLIYLAFACLTVGIGLSVLLCQQLYYIFEGNTYINHINSQNGWRGEKGFQNLLRFFGCPYLVFKVLPGLANAGKSQDTSGSKLL</sequence>
<dbReference type="RefSeq" id="XP_017702272.2">
    <property type="nucleotide sequence ID" value="XM_017846783.3"/>
</dbReference>
<feature type="transmembrane region" description="Helical" evidence="8">
    <location>
        <begin position="73"/>
        <end position="94"/>
    </location>
</feature>
<comment type="similarity">
    <text evidence="2 8">Belongs to the DHHC palmitoyltransferase family.</text>
</comment>
<keyword evidence="10" id="KW-1185">Reference proteome</keyword>
<feature type="transmembrane region" description="Helical" evidence="8">
    <location>
        <begin position="100"/>
        <end position="128"/>
    </location>
</feature>
<gene>
    <name evidence="11 12 13 14 15" type="primary">LOC103722529</name>
</gene>
<evidence type="ECO:0000256" key="8">
    <source>
        <dbReference type="RuleBase" id="RU079119"/>
    </source>
</evidence>
<protein>
    <recommendedName>
        <fullName evidence="8">S-acyltransferase</fullName>
        <ecNumber evidence="8">2.3.1.225</ecNumber>
    </recommendedName>
    <alternativeName>
        <fullName evidence="8">Palmitoyltransferase</fullName>
    </alternativeName>
</protein>
<keyword evidence="4 8" id="KW-0812">Transmembrane</keyword>
<evidence type="ECO:0000313" key="12">
    <source>
        <dbReference type="RefSeq" id="XP_017702276.2"/>
    </source>
</evidence>
<feature type="transmembrane region" description="Helical" evidence="8">
    <location>
        <begin position="267"/>
        <end position="287"/>
    </location>
</feature>
<evidence type="ECO:0000256" key="5">
    <source>
        <dbReference type="ARBA" id="ARBA00022989"/>
    </source>
</evidence>
<feature type="domain" description="Palmitoyltransferase DHHC" evidence="9">
    <location>
        <begin position="152"/>
        <end position="305"/>
    </location>
</feature>
<accession>A0A8B8IY49</accession>
<dbReference type="RefSeq" id="XP_017702276.2">
    <property type="nucleotide sequence ID" value="XM_017846787.3"/>
</dbReference>
<evidence type="ECO:0000313" key="11">
    <source>
        <dbReference type="RefSeq" id="XP_017702272.2"/>
    </source>
</evidence>
<dbReference type="OrthoDB" id="9909019at2759"/>
<dbReference type="RefSeq" id="XP_017702278.2">
    <property type="nucleotide sequence ID" value="XM_017846789.3"/>
</dbReference>
<evidence type="ECO:0000313" key="13">
    <source>
        <dbReference type="RefSeq" id="XP_017702278.2"/>
    </source>
</evidence>
<dbReference type="RefSeq" id="XP_026655816.2">
    <property type="nucleotide sequence ID" value="XM_026800015.2"/>
</dbReference>
<dbReference type="GeneID" id="103722529"/>
<feature type="transmembrane region" description="Helical" evidence="8">
    <location>
        <begin position="198"/>
        <end position="222"/>
    </location>
</feature>
<evidence type="ECO:0000256" key="4">
    <source>
        <dbReference type="ARBA" id="ARBA00022692"/>
    </source>
</evidence>
<comment type="subcellular location">
    <subcellularLocation>
        <location evidence="1">Membrane</location>
        <topology evidence="1">Multi-pass membrane protein</topology>
    </subcellularLocation>
</comment>
<reference evidence="10" key="1">
    <citation type="journal article" date="2019" name="Nat. Commun.">
        <title>Genome-wide association mapping of date palm fruit traits.</title>
        <authorList>
            <person name="Hazzouri K.M."/>
            <person name="Gros-Balthazard M."/>
            <person name="Flowers J.M."/>
            <person name="Copetti D."/>
            <person name="Lemansour A."/>
            <person name="Lebrun M."/>
            <person name="Masmoudi K."/>
            <person name="Ferrand S."/>
            <person name="Dhar M.I."/>
            <person name="Fresquez Z.A."/>
            <person name="Rosas U."/>
            <person name="Zhang J."/>
            <person name="Talag J."/>
            <person name="Lee S."/>
            <person name="Kudrna D."/>
            <person name="Powell R.F."/>
            <person name="Leitch I.J."/>
            <person name="Krueger R.R."/>
            <person name="Wing R.A."/>
            <person name="Amiri K.M.A."/>
            <person name="Purugganan M.D."/>
        </authorList>
    </citation>
    <scope>NUCLEOTIDE SEQUENCE [LARGE SCALE GENOMIC DNA]</scope>
    <source>
        <strain evidence="10">cv. Khalas</strain>
    </source>
</reference>
<keyword evidence="3 8" id="KW-0808">Transferase</keyword>
<dbReference type="EC" id="2.3.1.225" evidence="8"/>
<evidence type="ECO:0000313" key="10">
    <source>
        <dbReference type="Proteomes" id="UP000228380"/>
    </source>
</evidence>
<keyword evidence="6 8" id="KW-0472">Membrane</keyword>
<dbReference type="InterPro" id="IPR001594">
    <property type="entry name" value="Palmitoyltrfase_DHHC"/>
</dbReference>
<dbReference type="GO" id="GO:0019706">
    <property type="term" value="F:protein-cysteine S-palmitoyltransferase activity"/>
    <property type="evidence" value="ECO:0007669"/>
    <property type="project" value="UniProtKB-EC"/>
</dbReference>
<reference evidence="11 12" key="2">
    <citation type="submission" date="2025-04" db="UniProtKB">
        <authorList>
            <consortium name="RefSeq"/>
        </authorList>
    </citation>
    <scope>IDENTIFICATION</scope>
    <source>
        <tissue evidence="11 12">Young leaves</tissue>
    </source>
</reference>
<dbReference type="Proteomes" id="UP000228380">
    <property type="component" value="Chromosome 18"/>
</dbReference>